<name>A0ABV7A7H8_9BACI</name>
<gene>
    <name evidence="1" type="ORF">ACFODW_10290</name>
</gene>
<dbReference type="RefSeq" id="WP_390306039.1">
    <property type="nucleotide sequence ID" value="NZ_JBHRRZ010000016.1"/>
</dbReference>
<accession>A0ABV7A7H8</accession>
<dbReference type="Gene3D" id="3.10.450.390">
    <property type="entry name" value="Protein of unknown function DUF3889"/>
    <property type="match status" value="1"/>
</dbReference>
<comment type="caution">
    <text evidence="1">The sequence shown here is derived from an EMBL/GenBank/DDBJ whole genome shotgun (WGS) entry which is preliminary data.</text>
</comment>
<keyword evidence="2" id="KW-1185">Reference proteome</keyword>
<dbReference type="Pfam" id="PF13028">
    <property type="entry name" value="DUF3889"/>
    <property type="match status" value="1"/>
</dbReference>
<dbReference type="Proteomes" id="UP001595387">
    <property type="component" value="Unassembled WGS sequence"/>
</dbReference>
<evidence type="ECO:0000313" key="2">
    <source>
        <dbReference type="Proteomes" id="UP001595387"/>
    </source>
</evidence>
<protein>
    <submittedName>
        <fullName evidence="1">YqzG/YhdC family protein</fullName>
    </submittedName>
</protein>
<proteinExistence type="predicted"/>
<evidence type="ECO:0000313" key="1">
    <source>
        <dbReference type="EMBL" id="MFC2948725.1"/>
    </source>
</evidence>
<dbReference type="EMBL" id="JBHRRZ010000016">
    <property type="protein sequence ID" value="MFC2948725.1"/>
    <property type="molecule type" value="Genomic_DNA"/>
</dbReference>
<reference evidence="2" key="1">
    <citation type="journal article" date="2019" name="Int. J. Syst. Evol. Microbiol.">
        <title>The Global Catalogue of Microorganisms (GCM) 10K type strain sequencing project: providing services to taxonomists for standard genome sequencing and annotation.</title>
        <authorList>
            <consortium name="The Broad Institute Genomics Platform"/>
            <consortium name="The Broad Institute Genome Sequencing Center for Infectious Disease"/>
            <person name="Wu L."/>
            <person name="Ma J."/>
        </authorList>
    </citation>
    <scope>NUCLEOTIDE SEQUENCE [LARGE SCALE GENOMIC DNA]</scope>
    <source>
        <strain evidence="2">KCTC 13193</strain>
    </source>
</reference>
<sequence>MKYLFLMLGLVLPVLSPVSPIITQPGYEMNQEIPPYAKWGRLAVQETKKEYPNAQIIDYLHIGRESMGDSSKEKFKLWLREGEQEYGVFVTITFANETEEILDIKFEKTDR</sequence>
<organism evidence="1 2">
    <name type="scientific">Virgibacillus sediminis</name>
    <dbReference type="NCBI Taxonomy" id="202260"/>
    <lineage>
        <taxon>Bacteria</taxon>
        <taxon>Bacillati</taxon>
        <taxon>Bacillota</taxon>
        <taxon>Bacilli</taxon>
        <taxon>Bacillales</taxon>
        <taxon>Bacillaceae</taxon>
        <taxon>Virgibacillus</taxon>
    </lineage>
</organism>
<dbReference type="InterPro" id="IPR024987">
    <property type="entry name" value="DUF3889"/>
</dbReference>